<sequence>FGRYASQTEQLMKELIPKAEDNGWLTQRYQQPQQQKTNSTGEIPSLMSIPTPAIGLEQDKKLNRNGKQSMYTSSVLTIGRQNSNQPTKEK</sequence>
<proteinExistence type="predicted"/>
<feature type="compositionally biased region" description="Polar residues" evidence="1">
    <location>
        <begin position="65"/>
        <end position="90"/>
    </location>
</feature>
<organism evidence="2 4">
    <name type="scientific">Didymodactylos carnosus</name>
    <dbReference type="NCBI Taxonomy" id="1234261"/>
    <lineage>
        <taxon>Eukaryota</taxon>
        <taxon>Metazoa</taxon>
        <taxon>Spiralia</taxon>
        <taxon>Gnathifera</taxon>
        <taxon>Rotifera</taxon>
        <taxon>Eurotatoria</taxon>
        <taxon>Bdelloidea</taxon>
        <taxon>Philodinida</taxon>
        <taxon>Philodinidae</taxon>
        <taxon>Didymodactylos</taxon>
    </lineage>
</organism>
<dbReference type="Proteomes" id="UP000663829">
    <property type="component" value="Unassembled WGS sequence"/>
</dbReference>
<evidence type="ECO:0000256" key="1">
    <source>
        <dbReference type="SAM" id="MobiDB-lite"/>
    </source>
</evidence>
<feature type="region of interest" description="Disordered" evidence="1">
    <location>
        <begin position="29"/>
        <end position="90"/>
    </location>
</feature>
<reference evidence="2" key="1">
    <citation type="submission" date="2021-02" db="EMBL/GenBank/DDBJ databases">
        <authorList>
            <person name="Nowell W R."/>
        </authorList>
    </citation>
    <scope>NUCLEOTIDE SEQUENCE</scope>
</reference>
<keyword evidence="4" id="KW-1185">Reference proteome</keyword>
<name>A0A815ZTX3_9BILA</name>
<dbReference type="EMBL" id="CAJOBC010099368">
    <property type="protein sequence ID" value="CAF4460297.1"/>
    <property type="molecule type" value="Genomic_DNA"/>
</dbReference>
<feature type="non-terminal residue" evidence="2">
    <location>
        <position position="1"/>
    </location>
</feature>
<protein>
    <submittedName>
        <fullName evidence="2">Uncharacterized protein</fullName>
    </submittedName>
</protein>
<evidence type="ECO:0000313" key="2">
    <source>
        <dbReference type="EMBL" id="CAF1589041.1"/>
    </source>
</evidence>
<dbReference type="Proteomes" id="UP000681722">
    <property type="component" value="Unassembled WGS sequence"/>
</dbReference>
<comment type="caution">
    <text evidence="2">The sequence shown here is derived from an EMBL/GenBank/DDBJ whole genome shotgun (WGS) entry which is preliminary data.</text>
</comment>
<dbReference type="AlphaFoldDB" id="A0A815ZTX3"/>
<accession>A0A815ZTX3</accession>
<dbReference type="EMBL" id="CAJNOQ010033253">
    <property type="protein sequence ID" value="CAF1589041.1"/>
    <property type="molecule type" value="Genomic_DNA"/>
</dbReference>
<evidence type="ECO:0000313" key="4">
    <source>
        <dbReference type="Proteomes" id="UP000663829"/>
    </source>
</evidence>
<evidence type="ECO:0000313" key="3">
    <source>
        <dbReference type="EMBL" id="CAF4460297.1"/>
    </source>
</evidence>
<gene>
    <name evidence="2" type="ORF">GPM918_LOCUS41629</name>
    <name evidence="3" type="ORF">SRO942_LOCUS42715</name>
</gene>